<dbReference type="CDD" id="cd00051">
    <property type="entry name" value="EFh"/>
    <property type="match status" value="1"/>
</dbReference>
<dbReference type="SMART" id="SM00054">
    <property type="entry name" value="EFh"/>
    <property type="match status" value="2"/>
</dbReference>
<keyword evidence="14" id="KW-0539">Nucleus</keyword>
<gene>
    <name evidence="18" type="ORF">J4Q44_G00334490</name>
</gene>
<evidence type="ECO:0000256" key="6">
    <source>
        <dbReference type="ARBA" id="ARBA00022490"/>
    </source>
</evidence>
<evidence type="ECO:0000259" key="17">
    <source>
        <dbReference type="PROSITE" id="PS50222"/>
    </source>
</evidence>
<dbReference type="EMBL" id="JAGTTL010000033">
    <property type="protein sequence ID" value="KAK6295736.1"/>
    <property type="molecule type" value="Genomic_DNA"/>
</dbReference>
<dbReference type="SUPFAM" id="SSF47473">
    <property type="entry name" value="EF-hand"/>
    <property type="match status" value="1"/>
</dbReference>
<comment type="subcellular location">
    <subcellularLocation>
        <location evidence="2">Cell membrane</location>
    </subcellularLocation>
    <subcellularLocation>
        <location evidence="3">Cytoplasm</location>
    </subcellularLocation>
    <subcellularLocation>
        <location evidence="1">Nucleus</location>
    </subcellularLocation>
</comment>
<name>A0AAN8KZR8_9TELE</name>
<evidence type="ECO:0000256" key="12">
    <source>
        <dbReference type="ARBA" id="ARBA00022927"/>
    </source>
</evidence>
<evidence type="ECO:0000256" key="8">
    <source>
        <dbReference type="ARBA" id="ARBA00022707"/>
    </source>
</evidence>
<evidence type="ECO:0000256" key="14">
    <source>
        <dbReference type="ARBA" id="ARBA00023242"/>
    </source>
</evidence>
<evidence type="ECO:0000256" key="2">
    <source>
        <dbReference type="ARBA" id="ARBA00004236"/>
    </source>
</evidence>
<dbReference type="GO" id="GO:0005886">
    <property type="term" value="C:plasma membrane"/>
    <property type="evidence" value="ECO:0007669"/>
    <property type="project" value="UniProtKB-SubCell"/>
</dbReference>
<dbReference type="Pfam" id="PF13499">
    <property type="entry name" value="EF-hand_7"/>
    <property type="match status" value="1"/>
</dbReference>
<keyword evidence="7" id="KW-0597">Phosphoprotein</keyword>
<keyword evidence="4" id="KW-0813">Transport</keyword>
<keyword evidence="11" id="KW-0106">Calcium</keyword>
<evidence type="ECO:0000256" key="15">
    <source>
        <dbReference type="ARBA" id="ARBA00023288"/>
    </source>
</evidence>
<evidence type="ECO:0000256" key="7">
    <source>
        <dbReference type="ARBA" id="ARBA00022553"/>
    </source>
</evidence>
<dbReference type="PROSITE" id="PS00018">
    <property type="entry name" value="EF_HAND_1"/>
    <property type="match status" value="2"/>
</dbReference>
<evidence type="ECO:0000256" key="4">
    <source>
        <dbReference type="ARBA" id="ARBA00022448"/>
    </source>
</evidence>
<keyword evidence="8" id="KW-0519">Myristate</keyword>
<dbReference type="PROSITE" id="PS50222">
    <property type="entry name" value="EF_HAND_2"/>
    <property type="match status" value="2"/>
</dbReference>
<evidence type="ECO:0000313" key="19">
    <source>
        <dbReference type="Proteomes" id="UP001356427"/>
    </source>
</evidence>
<dbReference type="InterPro" id="IPR018247">
    <property type="entry name" value="EF_Hand_1_Ca_BS"/>
</dbReference>
<dbReference type="Gene3D" id="1.10.238.10">
    <property type="entry name" value="EF-hand"/>
    <property type="match status" value="1"/>
</dbReference>
<keyword evidence="5" id="KW-1003">Cell membrane</keyword>
<dbReference type="GO" id="GO:0005737">
    <property type="term" value="C:cytoplasm"/>
    <property type="evidence" value="ECO:0007669"/>
    <property type="project" value="UniProtKB-SubCell"/>
</dbReference>
<evidence type="ECO:0000256" key="13">
    <source>
        <dbReference type="ARBA" id="ARBA00023136"/>
    </source>
</evidence>
<dbReference type="GO" id="GO:0005509">
    <property type="term" value="F:calcium ion binding"/>
    <property type="evidence" value="ECO:0007669"/>
    <property type="project" value="InterPro"/>
</dbReference>
<keyword evidence="13" id="KW-0472">Membrane</keyword>
<sequence length="288" mass="33107">MAVERLLRIVKDKGDVAVRVLCTDFELKYCKPLVDALQLGLKKRFSHMFHNPELIAAAILLSKCKATWTKDNATIRMGMDYIKDHLEEPLLQLEMGSTNSTLSKIPNVEELMQETGFTPAHIVRLYDRFEALDKEKTGHLRPQDFGAINRLAMNPIGDRIIGAFFSPGQETVDFHSFVRILAHFRPADKNRPKDPSMPEPVNSRTSKLKFAFQLYDQDKDGKISRAELLQVLRSMLEMQVTEEQLESIADRTILEADLDKDDAISFEEFRKSLEKVNIDHKMSIRFLR</sequence>
<evidence type="ECO:0000256" key="3">
    <source>
        <dbReference type="ARBA" id="ARBA00004496"/>
    </source>
</evidence>
<evidence type="ECO:0000313" key="18">
    <source>
        <dbReference type="EMBL" id="KAK6295736.1"/>
    </source>
</evidence>
<evidence type="ECO:0000256" key="11">
    <source>
        <dbReference type="ARBA" id="ARBA00022837"/>
    </source>
</evidence>
<dbReference type="GO" id="GO:0015031">
    <property type="term" value="P:protein transport"/>
    <property type="evidence" value="ECO:0007669"/>
    <property type="project" value="UniProtKB-KW"/>
</dbReference>
<dbReference type="GO" id="GO:0005634">
    <property type="term" value="C:nucleus"/>
    <property type="evidence" value="ECO:0007669"/>
    <property type="project" value="UniProtKB-SubCell"/>
</dbReference>
<evidence type="ECO:0000256" key="10">
    <source>
        <dbReference type="ARBA" id="ARBA00022737"/>
    </source>
</evidence>
<keyword evidence="12" id="KW-0653">Protein transport</keyword>
<dbReference type="Proteomes" id="UP001356427">
    <property type="component" value="Unassembled WGS sequence"/>
</dbReference>
<comment type="similarity">
    <text evidence="16">Belongs to the calcineurin regulatory subunit family. CHP subfamily.</text>
</comment>
<feature type="domain" description="EF-hand" evidence="17">
    <location>
        <begin position="244"/>
        <end position="279"/>
    </location>
</feature>
<dbReference type="InterPro" id="IPR011992">
    <property type="entry name" value="EF-hand-dom_pair"/>
</dbReference>
<keyword evidence="15" id="KW-0449">Lipoprotein</keyword>
<evidence type="ECO:0000256" key="5">
    <source>
        <dbReference type="ARBA" id="ARBA00022475"/>
    </source>
</evidence>
<keyword evidence="10" id="KW-0677">Repeat</keyword>
<protein>
    <recommendedName>
        <fullName evidence="17">EF-hand domain-containing protein</fullName>
    </recommendedName>
</protein>
<keyword evidence="19" id="KW-1185">Reference proteome</keyword>
<dbReference type="PANTHER" id="PTHR46002">
    <property type="entry name" value="EG:114D9.1 PROTEIN-RELATED"/>
    <property type="match status" value="1"/>
</dbReference>
<evidence type="ECO:0000256" key="16">
    <source>
        <dbReference type="ARBA" id="ARBA00038164"/>
    </source>
</evidence>
<dbReference type="InterPro" id="IPR002048">
    <property type="entry name" value="EF_hand_dom"/>
</dbReference>
<accession>A0AAN8KZR8</accession>
<dbReference type="InterPro" id="IPR051875">
    <property type="entry name" value="Calcineurin_B_homologous"/>
</dbReference>
<organism evidence="18 19">
    <name type="scientific">Coregonus suidteri</name>
    <dbReference type="NCBI Taxonomy" id="861788"/>
    <lineage>
        <taxon>Eukaryota</taxon>
        <taxon>Metazoa</taxon>
        <taxon>Chordata</taxon>
        <taxon>Craniata</taxon>
        <taxon>Vertebrata</taxon>
        <taxon>Euteleostomi</taxon>
        <taxon>Actinopterygii</taxon>
        <taxon>Neopterygii</taxon>
        <taxon>Teleostei</taxon>
        <taxon>Protacanthopterygii</taxon>
        <taxon>Salmoniformes</taxon>
        <taxon>Salmonidae</taxon>
        <taxon>Coregoninae</taxon>
        <taxon>Coregonus</taxon>
    </lineage>
</organism>
<evidence type="ECO:0000256" key="1">
    <source>
        <dbReference type="ARBA" id="ARBA00004123"/>
    </source>
</evidence>
<keyword evidence="9" id="KW-0479">Metal-binding</keyword>
<feature type="domain" description="EF-hand" evidence="17">
    <location>
        <begin position="203"/>
        <end position="238"/>
    </location>
</feature>
<proteinExistence type="inferred from homology"/>
<dbReference type="AlphaFoldDB" id="A0AAN8KZR8"/>
<evidence type="ECO:0000256" key="9">
    <source>
        <dbReference type="ARBA" id="ARBA00022723"/>
    </source>
</evidence>
<comment type="caution">
    <text evidence="18">The sequence shown here is derived from an EMBL/GenBank/DDBJ whole genome shotgun (WGS) entry which is preliminary data.</text>
</comment>
<keyword evidence="6" id="KW-0963">Cytoplasm</keyword>
<reference evidence="18 19" key="1">
    <citation type="submission" date="2021-04" db="EMBL/GenBank/DDBJ databases">
        <authorList>
            <person name="De Guttry C."/>
            <person name="Zahm M."/>
            <person name="Klopp C."/>
            <person name="Cabau C."/>
            <person name="Louis A."/>
            <person name="Berthelot C."/>
            <person name="Parey E."/>
            <person name="Roest Crollius H."/>
            <person name="Montfort J."/>
            <person name="Robinson-Rechavi M."/>
            <person name="Bucao C."/>
            <person name="Bouchez O."/>
            <person name="Gislard M."/>
            <person name="Lluch J."/>
            <person name="Milhes M."/>
            <person name="Lampietro C."/>
            <person name="Lopez Roques C."/>
            <person name="Donnadieu C."/>
            <person name="Braasch I."/>
            <person name="Desvignes T."/>
            <person name="Postlethwait J."/>
            <person name="Bobe J."/>
            <person name="Wedekind C."/>
            <person name="Guiguen Y."/>
        </authorList>
    </citation>
    <scope>NUCLEOTIDE SEQUENCE [LARGE SCALE GENOMIC DNA]</scope>
    <source>
        <strain evidence="18">Cs_M1</strain>
        <tissue evidence="18">Blood</tissue>
    </source>
</reference>